<gene>
    <name evidence="1" type="primary">c5.12e</name>
</gene>
<dbReference type="AlphaFoldDB" id="Q874S8"/>
<evidence type="ECO:0000313" key="1">
    <source>
        <dbReference type="EMBL" id="CAD66420.1"/>
    </source>
</evidence>
<feature type="non-terminal residue" evidence="1">
    <location>
        <position position="81"/>
    </location>
</feature>
<reference evidence="1" key="1">
    <citation type="submission" date="2003-02" db="EMBL/GenBank/DDBJ databases">
        <title>Iron-responsive genes in Phanerochaete chrysosporium.</title>
        <authorList>
            <person name="Assmann E.M."/>
        </authorList>
    </citation>
    <scope>NUCLEOTIDE SEQUENCE</scope>
</reference>
<organism evidence="1">
    <name type="scientific">Phanerodontia chrysosporium</name>
    <name type="common">White-rot fungus</name>
    <name type="synonym">Sporotrichum pruinosum</name>
    <dbReference type="NCBI Taxonomy" id="2822231"/>
    <lineage>
        <taxon>Eukaryota</taxon>
        <taxon>Fungi</taxon>
        <taxon>Dikarya</taxon>
        <taxon>Basidiomycota</taxon>
        <taxon>Agaricomycotina</taxon>
        <taxon>Agaricomycetes</taxon>
        <taxon>Polyporales</taxon>
        <taxon>Phanerochaetaceae</taxon>
        <taxon>Phanerodontia</taxon>
    </lineage>
</organism>
<sequence length="81" mass="9529">PHAHARRRLKRWSCRLATLLYHDVCVSIFGLTPNSVVLLDPYYWYLVASSRLLEQLVHIIIMGIVRCFDMTCWSLPCVRVR</sequence>
<proteinExistence type="evidence at transcript level"/>
<dbReference type="EMBL" id="AJ543745">
    <property type="protein sequence ID" value="CAD66420.1"/>
    <property type="molecule type" value="mRNA"/>
</dbReference>
<accession>Q874S8</accession>
<protein>
    <submittedName>
        <fullName evidence="1">Putative periplasmic substrate-binding protein</fullName>
    </submittedName>
</protein>
<feature type="non-terminal residue" evidence="1">
    <location>
        <position position="1"/>
    </location>
</feature>
<name>Q874S8_PHACH</name>